<feature type="domain" description="Calcineurin-like phosphoesterase" evidence="1">
    <location>
        <begin position="2"/>
        <end position="172"/>
    </location>
</feature>
<dbReference type="Gene3D" id="3.60.21.10">
    <property type="match status" value="1"/>
</dbReference>
<dbReference type="InterPro" id="IPR004843">
    <property type="entry name" value="Calcineurin-like_PHP"/>
</dbReference>
<comment type="caution">
    <text evidence="2">The sequence shown here is derived from an EMBL/GenBank/DDBJ whole genome shotgun (WGS) entry which is preliminary data.</text>
</comment>
<dbReference type="SUPFAM" id="SSF56300">
    <property type="entry name" value="Metallo-dependent phosphatases"/>
    <property type="match status" value="1"/>
</dbReference>
<dbReference type="EMBL" id="BARU01034095">
    <property type="protein sequence ID" value="GAH61898.1"/>
    <property type="molecule type" value="Genomic_DNA"/>
</dbReference>
<protein>
    <recommendedName>
        <fullName evidence="1">Calcineurin-like phosphoesterase domain-containing protein</fullName>
    </recommendedName>
</protein>
<dbReference type="Pfam" id="PF00149">
    <property type="entry name" value="Metallophos"/>
    <property type="match status" value="1"/>
</dbReference>
<organism evidence="2">
    <name type="scientific">marine sediment metagenome</name>
    <dbReference type="NCBI Taxonomy" id="412755"/>
    <lineage>
        <taxon>unclassified sequences</taxon>
        <taxon>metagenomes</taxon>
        <taxon>ecological metagenomes</taxon>
    </lineage>
</organism>
<name>X1IWH5_9ZZZZ</name>
<gene>
    <name evidence="2" type="ORF">S03H2_53560</name>
</gene>
<evidence type="ECO:0000313" key="2">
    <source>
        <dbReference type="EMBL" id="GAH61898.1"/>
    </source>
</evidence>
<evidence type="ECO:0000259" key="1">
    <source>
        <dbReference type="Pfam" id="PF00149"/>
    </source>
</evidence>
<feature type="non-terminal residue" evidence="2">
    <location>
        <position position="235"/>
    </location>
</feature>
<dbReference type="AlphaFoldDB" id="X1IWH5"/>
<accession>X1IWH5</accession>
<proteinExistence type="predicted"/>
<dbReference type="InterPro" id="IPR029052">
    <property type="entry name" value="Metallo-depent_PP-like"/>
</dbReference>
<reference evidence="2" key="1">
    <citation type="journal article" date="2014" name="Front. Microbiol.">
        <title>High frequency of phylogenetically diverse reductive dehalogenase-homologous genes in deep subseafloor sedimentary metagenomes.</title>
        <authorList>
            <person name="Kawai M."/>
            <person name="Futagami T."/>
            <person name="Toyoda A."/>
            <person name="Takaki Y."/>
            <person name="Nishi S."/>
            <person name="Hori S."/>
            <person name="Arai W."/>
            <person name="Tsubouchi T."/>
            <person name="Morono Y."/>
            <person name="Uchiyama I."/>
            <person name="Ito T."/>
            <person name="Fujiyama A."/>
            <person name="Inagaki F."/>
            <person name="Takami H."/>
        </authorList>
    </citation>
    <scope>NUCLEOTIDE SEQUENCE</scope>
    <source>
        <strain evidence="2">Expedition CK06-06</strain>
    </source>
</reference>
<dbReference type="GO" id="GO:0016787">
    <property type="term" value="F:hydrolase activity"/>
    <property type="evidence" value="ECO:0007669"/>
    <property type="project" value="InterPro"/>
</dbReference>
<sequence length="235" mass="27388">MIVFISDLHFVDETAGKQNIPISAFELFLSNLKTHSENTKNKEKELKIVFLGDIFDFLRTEEWFKEKEEDRPWGNNTENMKKRAKIILDKIAEKNKDTFNLFSKDNLEKTFKDTNIETIYIPGNHDRLCWMIDELKEKVMELLGLNANNTNNFKHSFFNIEHGVYATHGHIFDNFNYEGGSSYTDLDYGLVPIGDPITTKILAKIPSKLIKNIKLKNTLSSEDIIRLKYNFREIG</sequence>